<keyword evidence="6" id="KW-1185">Reference proteome</keyword>
<evidence type="ECO:0000256" key="3">
    <source>
        <dbReference type="ARBA" id="ARBA00023163"/>
    </source>
</evidence>
<dbReference type="AlphaFoldDB" id="A0A3R9KTC0"/>
<dbReference type="InterPro" id="IPR036388">
    <property type="entry name" value="WH-like_DNA-bd_sf"/>
</dbReference>
<dbReference type="Pfam" id="PF00392">
    <property type="entry name" value="GntR"/>
    <property type="match status" value="1"/>
</dbReference>
<name>A0A3R9KTC0_9PSEU</name>
<dbReference type="SMART" id="SM00345">
    <property type="entry name" value="HTH_GNTR"/>
    <property type="match status" value="1"/>
</dbReference>
<dbReference type="GO" id="GO:0003700">
    <property type="term" value="F:DNA-binding transcription factor activity"/>
    <property type="evidence" value="ECO:0007669"/>
    <property type="project" value="InterPro"/>
</dbReference>
<dbReference type="EMBL" id="RSEC01000008">
    <property type="protein sequence ID" value="RSD25622.1"/>
    <property type="molecule type" value="Genomic_DNA"/>
</dbReference>
<accession>A0A3R9KTC0</accession>
<dbReference type="RefSeq" id="WP_125305752.1">
    <property type="nucleotide sequence ID" value="NZ_RSEC01000008.1"/>
</dbReference>
<dbReference type="PRINTS" id="PR00035">
    <property type="entry name" value="HTHGNTR"/>
</dbReference>
<dbReference type="PANTHER" id="PTHR44846:SF17">
    <property type="entry name" value="GNTR-FAMILY TRANSCRIPTIONAL REGULATOR"/>
    <property type="match status" value="1"/>
</dbReference>
<evidence type="ECO:0000256" key="2">
    <source>
        <dbReference type="ARBA" id="ARBA00023125"/>
    </source>
</evidence>
<keyword evidence="3" id="KW-0804">Transcription</keyword>
<proteinExistence type="predicted"/>
<comment type="caution">
    <text evidence="5">The sequence shown here is derived from an EMBL/GenBank/DDBJ whole genome shotgun (WGS) entry which is preliminary data.</text>
</comment>
<evidence type="ECO:0000313" key="6">
    <source>
        <dbReference type="Proteomes" id="UP000267081"/>
    </source>
</evidence>
<dbReference type="PROSITE" id="PS50949">
    <property type="entry name" value="HTH_GNTR"/>
    <property type="match status" value="1"/>
</dbReference>
<dbReference type="Gene3D" id="3.40.1410.10">
    <property type="entry name" value="Chorismate lyase-like"/>
    <property type="match status" value="1"/>
</dbReference>
<dbReference type="InterPro" id="IPR050679">
    <property type="entry name" value="Bact_HTH_transcr_reg"/>
</dbReference>
<dbReference type="InterPro" id="IPR028978">
    <property type="entry name" value="Chorismate_lyase_/UTRA_dom_sf"/>
</dbReference>
<evidence type="ECO:0000313" key="5">
    <source>
        <dbReference type="EMBL" id="RSD25622.1"/>
    </source>
</evidence>
<dbReference type="Pfam" id="PF07702">
    <property type="entry name" value="UTRA"/>
    <property type="match status" value="1"/>
</dbReference>
<dbReference type="SUPFAM" id="SSF46785">
    <property type="entry name" value="Winged helix' DNA-binding domain"/>
    <property type="match status" value="1"/>
</dbReference>
<evidence type="ECO:0000256" key="1">
    <source>
        <dbReference type="ARBA" id="ARBA00023015"/>
    </source>
</evidence>
<sequence length="238" mass="26284">MPTTSRRTRSDAARQLADLLRRQVLADETLPCEEDLTVEFSATRNTVREALALLRDDGLIARLPGVGTVVVGHKYPHGLNRLAGLAEVLREHGEVTNDVRAADLVPAPAVVAHRLGVPERSEVVYLERLRRLDGVPLSLDLTYLLPEIGKPLLAHDLAGRDVFALIEETSGQRLGYADIDVEALNADAETAAVLDVQPGAALLRWERLTHFADGRPVDLEYIRLRGDRLTMRARLDRS</sequence>
<keyword evidence="2" id="KW-0238">DNA-binding</keyword>
<gene>
    <name evidence="5" type="ORF">EIY87_01085</name>
</gene>
<dbReference type="SMART" id="SM00866">
    <property type="entry name" value="UTRA"/>
    <property type="match status" value="1"/>
</dbReference>
<feature type="domain" description="HTH gntR-type" evidence="4">
    <location>
        <begin position="6"/>
        <end position="73"/>
    </location>
</feature>
<dbReference type="InterPro" id="IPR000524">
    <property type="entry name" value="Tscrpt_reg_HTH_GntR"/>
</dbReference>
<dbReference type="SUPFAM" id="SSF64288">
    <property type="entry name" value="Chorismate lyase-like"/>
    <property type="match status" value="1"/>
</dbReference>
<dbReference type="GO" id="GO:0003677">
    <property type="term" value="F:DNA binding"/>
    <property type="evidence" value="ECO:0007669"/>
    <property type="project" value="UniProtKB-KW"/>
</dbReference>
<dbReference type="InterPro" id="IPR036390">
    <property type="entry name" value="WH_DNA-bd_sf"/>
</dbReference>
<protein>
    <submittedName>
        <fullName evidence="5">GntR family transcriptional regulator</fullName>
    </submittedName>
</protein>
<reference evidence="5 6" key="1">
    <citation type="submission" date="2018-12" db="EMBL/GenBank/DDBJ databases">
        <title>Amycolatopsis eburnea sp. nov. actinomycete associate with arbuscular mycorrhiza fungal spore.</title>
        <authorList>
            <person name="Lumyong S."/>
            <person name="Chaiya L."/>
        </authorList>
    </citation>
    <scope>NUCLEOTIDE SEQUENCE [LARGE SCALE GENOMIC DNA]</scope>
    <source>
        <strain evidence="5 6">GLM-1</strain>
    </source>
</reference>
<keyword evidence="1" id="KW-0805">Transcription regulation</keyword>
<evidence type="ECO:0000259" key="4">
    <source>
        <dbReference type="PROSITE" id="PS50949"/>
    </source>
</evidence>
<dbReference type="OrthoDB" id="3194402at2"/>
<dbReference type="Gene3D" id="1.10.10.10">
    <property type="entry name" value="Winged helix-like DNA-binding domain superfamily/Winged helix DNA-binding domain"/>
    <property type="match status" value="1"/>
</dbReference>
<dbReference type="GO" id="GO:0045892">
    <property type="term" value="P:negative regulation of DNA-templated transcription"/>
    <property type="evidence" value="ECO:0007669"/>
    <property type="project" value="TreeGrafter"/>
</dbReference>
<dbReference type="InterPro" id="IPR011663">
    <property type="entry name" value="UTRA"/>
</dbReference>
<dbReference type="PANTHER" id="PTHR44846">
    <property type="entry name" value="MANNOSYL-D-GLYCERATE TRANSPORT/METABOLISM SYSTEM REPRESSOR MNGR-RELATED"/>
    <property type="match status" value="1"/>
</dbReference>
<organism evidence="5 6">
    <name type="scientific">Amycolatopsis eburnea</name>
    <dbReference type="NCBI Taxonomy" id="2267691"/>
    <lineage>
        <taxon>Bacteria</taxon>
        <taxon>Bacillati</taxon>
        <taxon>Actinomycetota</taxon>
        <taxon>Actinomycetes</taxon>
        <taxon>Pseudonocardiales</taxon>
        <taxon>Pseudonocardiaceae</taxon>
        <taxon>Amycolatopsis</taxon>
    </lineage>
</organism>
<dbReference type="Proteomes" id="UP000267081">
    <property type="component" value="Unassembled WGS sequence"/>
</dbReference>